<organism evidence="4 5">
    <name type="scientific">Actibacterium mucosum KCTC 23349</name>
    <dbReference type="NCBI Taxonomy" id="1454373"/>
    <lineage>
        <taxon>Bacteria</taxon>
        <taxon>Pseudomonadati</taxon>
        <taxon>Pseudomonadota</taxon>
        <taxon>Alphaproteobacteria</taxon>
        <taxon>Rhodobacterales</taxon>
        <taxon>Roseobacteraceae</taxon>
        <taxon>Actibacterium</taxon>
    </lineage>
</organism>
<proteinExistence type="predicted"/>
<comment type="caution">
    <text evidence="4">The sequence shown here is derived from an EMBL/GenBank/DDBJ whole genome shotgun (WGS) entry which is preliminary data.</text>
</comment>
<dbReference type="InterPro" id="IPR016166">
    <property type="entry name" value="FAD-bd_PCMH"/>
</dbReference>
<accession>A0A037ZGI6</accession>
<dbReference type="SUPFAM" id="SSF55103">
    <property type="entry name" value="FAD-linked oxidases, C-terminal domain"/>
    <property type="match status" value="1"/>
</dbReference>
<feature type="domain" description="FAD-binding PCMH-type" evidence="3">
    <location>
        <begin position="1"/>
        <end position="173"/>
    </location>
</feature>
<dbReference type="SUPFAM" id="SSF56176">
    <property type="entry name" value="FAD-binding/transporter-associated domain-like"/>
    <property type="match status" value="1"/>
</dbReference>
<dbReference type="NCBIfam" id="NF008439">
    <property type="entry name" value="PRK11282.1"/>
    <property type="match status" value="1"/>
</dbReference>
<evidence type="ECO:0000313" key="5">
    <source>
        <dbReference type="Proteomes" id="UP000026249"/>
    </source>
</evidence>
<reference evidence="4 5" key="1">
    <citation type="submission" date="2014-03" db="EMBL/GenBank/DDBJ databases">
        <title>Draft Genome Sequence of Actibacterium mucosum KCTC 23349, a Marine Alphaproteobacterium with Complex Ionic Requirements Isolated from Mediterranean Seawater at Malvarrosa Beach, Valencia, Spain.</title>
        <authorList>
            <person name="Arahal D.R."/>
            <person name="Shao Z."/>
            <person name="Lai Q."/>
            <person name="Pujalte M.J."/>
        </authorList>
    </citation>
    <scope>NUCLEOTIDE SEQUENCE [LARGE SCALE GENOMIC DNA]</scope>
    <source>
        <strain evidence="4 5">KCTC 23349</strain>
    </source>
</reference>
<name>A0A037ZGI6_9RHOB</name>
<sequence length="362" mass="37682">MTVSSETELAKVIAGAEAPLRVIGGGTRGFAKAVTGDVLSTAGMSGIELYEPGALTIVAKAGTPVAEVEAALAAEGQRLPFEPMDHRALLGTEGIPTIGSVVAANVSGPRRMQAGACRDSLIGVRFVDGRGDVIKNGGRVMKNVTGYDLVKLMAGSYGTLGVLTEVSFKVLPATPAQLNVVVRGLSDAVAVQAMARALGSPFEVSGAAHLPGEMTMLRLEGFENSVLYRAAQLTDLLQEFGEISVDEADLWAQVRDVTAFAAQDGDVWRISVKPSDAPKLVEKLSVKSVLYDWGGGLIWALTVPGKDVRAAMVGTGGHATRVRASDRDLPVFHPEPASLAAISAGLRAQFDPRGILNPGVMG</sequence>
<dbReference type="STRING" id="1454373.ACMU_16175"/>
<keyword evidence="5" id="KW-1185">Reference proteome</keyword>
<dbReference type="OrthoDB" id="9811557at2"/>
<dbReference type="PANTHER" id="PTHR11748">
    <property type="entry name" value="D-LACTATE DEHYDROGENASE"/>
    <property type="match status" value="1"/>
</dbReference>
<dbReference type="GO" id="GO:0071949">
    <property type="term" value="F:FAD binding"/>
    <property type="evidence" value="ECO:0007669"/>
    <property type="project" value="InterPro"/>
</dbReference>
<evidence type="ECO:0000256" key="2">
    <source>
        <dbReference type="ARBA" id="ARBA00022827"/>
    </source>
</evidence>
<dbReference type="InterPro" id="IPR016164">
    <property type="entry name" value="FAD-linked_Oxase-like_C"/>
</dbReference>
<keyword evidence="1" id="KW-0285">Flavoprotein</keyword>
<gene>
    <name evidence="4" type="ORF">ACMU_16175</name>
</gene>
<dbReference type="InterPro" id="IPR036318">
    <property type="entry name" value="FAD-bd_PCMH-like_sf"/>
</dbReference>
<evidence type="ECO:0000259" key="3">
    <source>
        <dbReference type="PROSITE" id="PS51387"/>
    </source>
</evidence>
<evidence type="ECO:0000256" key="1">
    <source>
        <dbReference type="ARBA" id="ARBA00022630"/>
    </source>
</evidence>
<dbReference type="Pfam" id="PF01565">
    <property type="entry name" value="FAD_binding_4"/>
    <property type="match status" value="1"/>
</dbReference>
<dbReference type="Proteomes" id="UP000026249">
    <property type="component" value="Unassembled WGS sequence"/>
</dbReference>
<keyword evidence="2" id="KW-0274">FAD</keyword>
<dbReference type="InterPro" id="IPR006094">
    <property type="entry name" value="Oxid_FAD_bind_N"/>
</dbReference>
<dbReference type="InterPro" id="IPR016169">
    <property type="entry name" value="FAD-bd_PCMH_sub2"/>
</dbReference>
<dbReference type="PANTHER" id="PTHR11748:SF103">
    <property type="entry name" value="GLYCOLATE OXIDASE SUBUNIT GLCE"/>
    <property type="match status" value="1"/>
</dbReference>
<dbReference type="EMBL" id="JFKE01000006">
    <property type="protein sequence ID" value="KAJ54651.1"/>
    <property type="molecule type" value="Genomic_DNA"/>
</dbReference>
<evidence type="ECO:0000313" key="4">
    <source>
        <dbReference type="EMBL" id="KAJ54651.1"/>
    </source>
</evidence>
<dbReference type="Gene3D" id="3.30.465.10">
    <property type="match status" value="1"/>
</dbReference>
<protein>
    <submittedName>
        <fullName evidence="4">2-hydroxy-acid oxidase</fullName>
    </submittedName>
</protein>
<dbReference type="AlphaFoldDB" id="A0A037ZGI6"/>
<dbReference type="PROSITE" id="PS51387">
    <property type="entry name" value="FAD_PCMH"/>
    <property type="match status" value="1"/>
</dbReference>
<dbReference type="GO" id="GO:0003824">
    <property type="term" value="F:catalytic activity"/>
    <property type="evidence" value="ECO:0007669"/>
    <property type="project" value="InterPro"/>
</dbReference>